<evidence type="ECO:0000313" key="2">
    <source>
        <dbReference type="Proteomes" id="UP000237819"/>
    </source>
</evidence>
<gene>
    <name evidence="1" type="ORF">C5Y93_26430</name>
</gene>
<evidence type="ECO:0008006" key="3">
    <source>
        <dbReference type="Google" id="ProtNLM"/>
    </source>
</evidence>
<proteinExistence type="predicted"/>
<dbReference type="Proteomes" id="UP000237819">
    <property type="component" value="Unassembled WGS sequence"/>
</dbReference>
<name>A0A2S8GFK3_9BACT</name>
<reference evidence="1 2" key="1">
    <citation type="submission" date="2018-02" db="EMBL/GenBank/DDBJ databases">
        <title>Comparative genomes isolates from brazilian mangrove.</title>
        <authorList>
            <person name="Araujo J.E."/>
            <person name="Taketani R.G."/>
            <person name="Silva M.C.P."/>
            <person name="Loureco M.V."/>
            <person name="Andreote F.D."/>
        </authorList>
    </citation>
    <scope>NUCLEOTIDE SEQUENCE [LARGE SCALE GENOMIC DNA]</scope>
    <source>
        <strain evidence="1 2">Nap-Phe MGV</strain>
    </source>
</reference>
<dbReference type="AlphaFoldDB" id="A0A2S8GFK3"/>
<dbReference type="EMBL" id="PUHZ01000024">
    <property type="protein sequence ID" value="PQO43238.1"/>
    <property type="molecule type" value="Genomic_DNA"/>
</dbReference>
<comment type="caution">
    <text evidence="1">The sequence shown here is derived from an EMBL/GenBank/DDBJ whole genome shotgun (WGS) entry which is preliminary data.</text>
</comment>
<accession>A0A2S8GFK3</accession>
<protein>
    <recommendedName>
        <fullName evidence="3">DUF1963 domain-containing protein</fullName>
    </recommendedName>
</protein>
<sequence>MKIGGYELSTNTIVPFAYARHTATSGFRIGGLPPTTATPRFAERPQKYFATVELAEGLAITIFYSLTAFGDVDDNHVILNANQPLYGSSLIHAVVHPVSPPFAESEIAAEVSCHAIECGAVQPDQLEVDSPEMPDSVSKIGGRPFAEDEASTGSAFAELAEQGYVQLVQFYSPNPDEMEYVVDFPWDPGWLHWFVKGDSPERWEFAFVIQN</sequence>
<evidence type="ECO:0000313" key="1">
    <source>
        <dbReference type="EMBL" id="PQO43238.1"/>
    </source>
</evidence>
<organism evidence="1 2">
    <name type="scientific">Blastopirellula marina</name>
    <dbReference type="NCBI Taxonomy" id="124"/>
    <lineage>
        <taxon>Bacteria</taxon>
        <taxon>Pseudomonadati</taxon>
        <taxon>Planctomycetota</taxon>
        <taxon>Planctomycetia</taxon>
        <taxon>Pirellulales</taxon>
        <taxon>Pirellulaceae</taxon>
        <taxon>Blastopirellula</taxon>
    </lineage>
</organism>
<dbReference type="RefSeq" id="WP_105338451.1">
    <property type="nucleotide sequence ID" value="NZ_PUHZ01000024.1"/>
</dbReference>
<dbReference type="OrthoDB" id="301992at2"/>